<protein>
    <submittedName>
        <fullName evidence="2">Alpha/beta hydrolase</fullName>
    </submittedName>
</protein>
<dbReference type="Pfam" id="PF12697">
    <property type="entry name" value="Abhydrolase_6"/>
    <property type="match status" value="1"/>
</dbReference>
<gene>
    <name evidence="2" type="ORF">BK123_15575</name>
</gene>
<name>A0A1R1B1E2_PAELA</name>
<dbReference type="STRING" id="1401.BK123_15575"/>
<dbReference type="PANTHER" id="PTHR43798">
    <property type="entry name" value="MONOACYLGLYCEROL LIPASE"/>
    <property type="match status" value="1"/>
</dbReference>
<dbReference type="Gene3D" id="3.40.50.1820">
    <property type="entry name" value="alpha/beta hydrolase"/>
    <property type="match status" value="1"/>
</dbReference>
<dbReference type="Proteomes" id="UP000187074">
    <property type="component" value="Unassembled WGS sequence"/>
</dbReference>
<sequence>MNLYIKESGNKQAARMIVFLHGGGVSGWMWNKQLTYFEDSFCLIPDLPGHGRSPGKPPFSISRTAEQLNEMISTKADGREIVVFGFSLGAQILVEMICQRPHLIDYAIVNSALLRPMPAALKLIEPSVRLSFPLTRYRWFSRWQASALYVNEVDFEQYYTETLRMKRELLVSVLKENMSYSISPRIQESTTKLLVTVGEKERGSVKKSAEDLVQLSESSEGIIFPGVGHGIPLADPALFNRVVEHWLNTGTIPEVTPHL</sequence>
<dbReference type="InterPro" id="IPR050266">
    <property type="entry name" value="AB_hydrolase_sf"/>
</dbReference>
<evidence type="ECO:0000313" key="3">
    <source>
        <dbReference type="Proteomes" id="UP000187074"/>
    </source>
</evidence>
<dbReference type="EMBL" id="MRTF01000005">
    <property type="protein sequence ID" value="OME92359.1"/>
    <property type="molecule type" value="Genomic_DNA"/>
</dbReference>
<proteinExistence type="predicted"/>
<evidence type="ECO:0000259" key="1">
    <source>
        <dbReference type="Pfam" id="PF12697"/>
    </source>
</evidence>
<dbReference type="SUPFAM" id="SSF53474">
    <property type="entry name" value="alpha/beta-Hydrolases"/>
    <property type="match status" value="1"/>
</dbReference>
<accession>A0A1R1B1E2</accession>
<dbReference type="GO" id="GO:0016020">
    <property type="term" value="C:membrane"/>
    <property type="evidence" value="ECO:0007669"/>
    <property type="project" value="TreeGrafter"/>
</dbReference>
<evidence type="ECO:0000313" key="2">
    <source>
        <dbReference type="EMBL" id="OME92359.1"/>
    </source>
</evidence>
<comment type="caution">
    <text evidence="2">The sequence shown here is derived from an EMBL/GenBank/DDBJ whole genome shotgun (WGS) entry which is preliminary data.</text>
</comment>
<feature type="domain" description="AB hydrolase-1" evidence="1">
    <location>
        <begin position="17"/>
        <end position="241"/>
    </location>
</feature>
<dbReference type="InterPro" id="IPR000073">
    <property type="entry name" value="AB_hydrolase_1"/>
</dbReference>
<reference evidence="2 3" key="1">
    <citation type="submission" date="2016-11" db="EMBL/GenBank/DDBJ databases">
        <title>Paenibacillus species isolates.</title>
        <authorList>
            <person name="Beno S.M."/>
        </authorList>
    </citation>
    <scope>NUCLEOTIDE SEQUENCE [LARGE SCALE GENOMIC DNA]</scope>
    <source>
        <strain evidence="2 3">FSL F4-0100</strain>
    </source>
</reference>
<dbReference type="AlphaFoldDB" id="A0A1R1B1E2"/>
<dbReference type="InterPro" id="IPR029058">
    <property type="entry name" value="AB_hydrolase_fold"/>
</dbReference>
<dbReference type="PANTHER" id="PTHR43798:SF33">
    <property type="entry name" value="HYDROLASE, PUTATIVE (AFU_ORTHOLOGUE AFUA_2G14860)-RELATED"/>
    <property type="match status" value="1"/>
</dbReference>
<dbReference type="GO" id="GO:0016787">
    <property type="term" value="F:hydrolase activity"/>
    <property type="evidence" value="ECO:0007669"/>
    <property type="project" value="UniProtKB-KW"/>
</dbReference>
<dbReference type="OrthoDB" id="9776853at2"/>
<keyword evidence="2" id="KW-0378">Hydrolase</keyword>
<organism evidence="2 3">
    <name type="scientific">Paenibacillus lautus</name>
    <name type="common">Bacillus lautus</name>
    <dbReference type="NCBI Taxonomy" id="1401"/>
    <lineage>
        <taxon>Bacteria</taxon>
        <taxon>Bacillati</taxon>
        <taxon>Bacillota</taxon>
        <taxon>Bacilli</taxon>
        <taxon>Bacillales</taxon>
        <taxon>Paenibacillaceae</taxon>
        <taxon>Paenibacillus</taxon>
    </lineage>
</organism>